<organism evidence="4 5">
    <name type="scientific">Nitrosomonas mobilis</name>
    <dbReference type="NCBI Taxonomy" id="51642"/>
    <lineage>
        <taxon>Bacteria</taxon>
        <taxon>Pseudomonadati</taxon>
        <taxon>Pseudomonadota</taxon>
        <taxon>Betaproteobacteria</taxon>
        <taxon>Nitrosomonadales</taxon>
        <taxon>Nitrosomonadaceae</taxon>
        <taxon>Nitrosomonas</taxon>
    </lineage>
</organism>
<dbReference type="PANTHER" id="PTHR30163">
    <property type="entry name" value="MEMBRANE-BOUND LYTIC MUREIN TRANSGLYCOSYLASE B"/>
    <property type="match status" value="1"/>
</dbReference>
<evidence type="ECO:0000259" key="3">
    <source>
        <dbReference type="Pfam" id="PF13406"/>
    </source>
</evidence>
<dbReference type="GO" id="GO:0008933">
    <property type="term" value="F:peptidoglycan lytic transglycosylase activity"/>
    <property type="evidence" value="ECO:0007669"/>
    <property type="project" value="TreeGrafter"/>
</dbReference>
<proteinExistence type="predicted"/>
<name>A0A1G5SE83_9PROT</name>
<accession>A0A1G5SE83</accession>
<evidence type="ECO:0000313" key="4">
    <source>
        <dbReference type="EMBL" id="SCZ85504.1"/>
    </source>
</evidence>
<keyword evidence="2" id="KW-0812">Transmembrane</keyword>
<dbReference type="InterPro" id="IPR043426">
    <property type="entry name" value="MltB-like"/>
</dbReference>
<dbReference type="PANTHER" id="PTHR30163:SF9">
    <property type="entry name" value="MEMBRANE-BOUND LYTIC MUREIN TRANSGLYCOSYLASE B"/>
    <property type="match status" value="1"/>
</dbReference>
<dbReference type="InterPro" id="IPR031304">
    <property type="entry name" value="SLT_2"/>
</dbReference>
<feature type="active site" evidence="1">
    <location>
        <position position="167"/>
    </location>
</feature>
<evidence type="ECO:0000313" key="5">
    <source>
        <dbReference type="Proteomes" id="UP000198729"/>
    </source>
</evidence>
<dbReference type="AlphaFoldDB" id="A0A1G5SE83"/>
<sequence>MKKHDLCVEYDKKAHSSSINLTVGFIYASTLNFSDCLYSYLHLLINKLVRFAAILALGMLTVNPAWAASAIQPQVRDFIEGMVERYAFDRRELEAAFGQVNILPDALKLISAPSSPISWNKYRERFVNQQRISGGVNFWRRHVQALAKASQIYGVPEEIIVAIIGIETNYGTSTGNYRVIDTLTTLAFQFPRRADYFREELAQYFLLSREQGFDVMSTKGSYAGAIGIPQFMPGSYRRYAIDFDGDGKINLSGNVNDAIGSVGNYLKIFGWQENGPIVLPAQKTSEDFLKSIEPGIEPLHSINKLRQAGIVSADSADDESLAALIVLGNEGREEFWLGLNNFYVITRYNRSTFYAMSVYALAEAIRIAKNS</sequence>
<keyword evidence="5" id="KW-1185">Reference proteome</keyword>
<gene>
    <name evidence="4" type="primary">mltB</name>
    <name evidence="4" type="ORF">NSMM_380126</name>
</gene>
<dbReference type="STRING" id="51642.NSMM_380126"/>
<feature type="domain" description="Transglycosylase SLT" evidence="3">
    <location>
        <begin position="72"/>
        <end position="363"/>
    </location>
</feature>
<dbReference type="GO" id="GO:0009253">
    <property type="term" value="P:peptidoglycan catabolic process"/>
    <property type="evidence" value="ECO:0007669"/>
    <property type="project" value="TreeGrafter"/>
</dbReference>
<dbReference type="InterPro" id="IPR023346">
    <property type="entry name" value="Lysozyme-like_dom_sf"/>
</dbReference>
<dbReference type="NCBIfam" id="TIGR02282">
    <property type="entry name" value="MltB"/>
    <property type="match status" value="1"/>
</dbReference>
<evidence type="ECO:0000256" key="2">
    <source>
        <dbReference type="SAM" id="Phobius"/>
    </source>
</evidence>
<dbReference type="Gene3D" id="1.10.530.10">
    <property type="match status" value="1"/>
</dbReference>
<evidence type="ECO:0000256" key="1">
    <source>
        <dbReference type="PIRSR" id="PIRSR611757-1"/>
    </source>
</evidence>
<keyword evidence="2" id="KW-1133">Transmembrane helix</keyword>
<dbReference type="SUPFAM" id="SSF53955">
    <property type="entry name" value="Lysozyme-like"/>
    <property type="match status" value="1"/>
</dbReference>
<reference evidence="4 5" key="1">
    <citation type="submission" date="2016-10" db="EMBL/GenBank/DDBJ databases">
        <authorList>
            <person name="de Groot N.N."/>
        </authorList>
    </citation>
    <scope>NUCLEOTIDE SEQUENCE [LARGE SCALE GENOMIC DNA]</scope>
    <source>
        <strain evidence="4">1</strain>
    </source>
</reference>
<feature type="transmembrane region" description="Helical" evidence="2">
    <location>
        <begin position="48"/>
        <end position="66"/>
    </location>
</feature>
<dbReference type="Pfam" id="PF13406">
    <property type="entry name" value="SLT_2"/>
    <property type="match status" value="1"/>
</dbReference>
<dbReference type="InterPro" id="IPR011757">
    <property type="entry name" value="Lytic_transglycosylase_MltB"/>
</dbReference>
<dbReference type="Proteomes" id="UP000198729">
    <property type="component" value="Unassembled WGS sequence"/>
</dbReference>
<keyword evidence="2" id="KW-0472">Membrane</keyword>
<protein>
    <submittedName>
        <fullName evidence="4">Membrane-bound lytic murein transglycosylase B</fullName>
    </submittedName>
</protein>
<dbReference type="Gene3D" id="1.10.8.350">
    <property type="entry name" value="Bacterial muramidase"/>
    <property type="match status" value="1"/>
</dbReference>
<dbReference type="CDD" id="cd13399">
    <property type="entry name" value="Slt35-like"/>
    <property type="match status" value="1"/>
</dbReference>
<dbReference type="FunFam" id="1.10.8.350:FF:000001">
    <property type="entry name" value="Lytic murein transglycosylase B"/>
    <property type="match status" value="1"/>
</dbReference>
<dbReference type="EMBL" id="FMWO01000045">
    <property type="protein sequence ID" value="SCZ85504.1"/>
    <property type="molecule type" value="Genomic_DNA"/>
</dbReference>